<dbReference type="InterPro" id="IPR020846">
    <property type="entry name" value="MFS_dom"/>
</dbReference>
<sequence length="412" mass="42069">MNAKAGSIAWLSRLNFFLADVRDGLGPFLGVFLMGHGWAADDIGYVMTLGGIAGMLATTPAGALTDAVRAKRLVVGIGSVLVVAGSLLLLVSPSFTITAVSQVGTGIVGAIIGPAIAGLTLGIVGQQGLPSQLGNNEAWNHGGNVFSAALAGALGYFWGLPAVFVLMAVMAVASLLCLSRIRPEDIDHDVARGLDPQRSADQPQVSTWRVLAGSRPLMLLALAMMLFHLGNAAMLPLLSQSVVSRGHADPALYTALTVIVAQLVMIPTALLAGRFADRKGYWLLITVALLALPVRGLVAGVWDSPWALLPVQMLDGVGAGLLGVALPGSVARILQGSGHINIGLGAVTTIQSIGAALSPALAGVVAKHYGYGAAFAALTAIALLALVVWGVLAERREHGVAASAMVAGSVSK</sequence>
<comment type="caution">
    <text evidence="6">The sequence shown here is derived from an EMBL/GenBank/DDBJ whole genome shotgun (WGS) entry which is preliminary data.</text>
</comment>
<feature type="transmembrane region" description="Helical" evidence="4">
    <location>
        <begin position="145"/>
        <end position="178"/>
    </location>
</feature>
<organism evidence="6 7">
    <name type="scientific">Herbaspirillum aquaticum</name>
    <dbReference type="NCBI Taxonomy" id="568783"/>
    <lineage>
        <taxon>Bacteria</taxon>
        <taxon>Pseudomonadati</taxon>
        <taxon>Pseudomonadota</taxon>
        <taxon>Betaproteobacteria</taxon>
        <taxon>Burkholderiales</taxon>
        <taxon>Oxalobacteraceae</taxon>
        <taxon>Herbaspirillum</taxon>
    </lineage>
</organism>
<evidence type="ECO:0000313" key="6">
    <source>
        <dbReference type="EMBL" id="OWY34289.1"/>
    </source>
</evidence>
<proteinExistence type="predicted"/>
<dbReference type="GO" id="GO:0022857">
    <property type="term" value="F:transmembrane transporter activity"/>
    <property type="evidence" value="ECO:0007669"/>
    <property type="project" value="InterPro"/>
</dbReference>
<feature type="transmembrane region" description="Helical" evidence="4">
    <location>
        <begin position="308"/>
        <end position="330"/>
    </location>
</feature>
<keyword evidence="1 4" id="KW-0812">Transmembrane</keyword>
<dbReference type="PANTHER" id="PTHR23539">
    <property type="entry name" value="MFS TRANSPORTER"/>
    <property type="match status" value="1"/>
</dbReference>
<keyword evidence="2 4" id="KW-1133">Transmembrane helix</keyword>
<feature type="domain" description="Major facilitator superfamily (MFS) profile" evidence="5">
    <location>
        <begin position="1"/>
        <end position="397"/>
    </location>
</feature>
<evidence type="ECO:0000259" key="5">
    <source>
        <dbReference type="PROSITE" id="PS50850"/>
    </source>
</evidence>
<feature type="transmembrane region" description="Helical" evidence="4">
    <location>
        <begin position="43"/>
        <end position="61"/>
    </location>
</feature>
<feature type="transmembrane region" description="Helical" evidence="4">
    <location>
        <begin position="342"/>
        <end position="365"/>
    </location>
</feature>
<dbReference type="InterPro" id="IPR011701">
    <property type="entry name" value="MFS"/>
</dbReference>
<dbReference type="AlphaFoldDB" id="A0A225STW1"/>
<dbReference type="Proteomes" id="UP000214747">
    <property type="component" value="Unassembled WGS sequence"/>
</dbReference>
<feature type="transmembrane region" description="Helical" evidence="4">
    <location>
        <begin position="371"/>
        <end position="392"/>
    </location>
</feature>
<dbReference type="PROSITE" id="PS50850">
    <property type="entry name" value="MFS"/>
    <property type="match status" value="1"/>
</dbReference>
<dbReference type="EMBL" id="NJGV01000010">
    <property type="protein sequence ID" value="OWY34289.1"/>
    <property type="molecule type" value="Genomic_DNA"/>
</dbReference>
<dbReference type="PANTHER" id="PTHR23539:SF1">
    <property type="entry name" value="MAJOR FACILITATOR SUPERFAMILY (MFS) PROFILE DOMAIN-CONTAINING PROTEIN"/>
    <property type="match status" value="1"/>
</dbReference>
<gene>
    <name evidence="6" type="ORF">CEJ45_12930</name>
</gene>
<keyword evidence="7" id="KW-1185">Reference proteome</keyword>
<feature type="transmembrane region" description="Helical" evidence="4">
    <location>
        <begin position="251"/>
        <end position="273"/>
    </location>
</feature>
<protein>
    <submittedName>
        <fullName evidence="6">MFS transporter</fullName>
    </submittedName>
</protein>
<feature type="transmembrane region" description="Helical" evidence="4">
    <location>
        <begin position="103"/>
        <end position="125"/>
    </location>
</feature>
<name>A0A225STW1_9BURK</name>
<evidence type="ECO:0000256" key="2">
    <source>
        <dbReference type="ARBA" id="ARBA00022989"/>
    </source>
</evidence>
<feature type="transmembrane region" description="Helical" evidence="4">
    <location>
        <begin position="73"/>
        <end position="91"/>
    </location>
</feature>
<feature type="transmembrane region" description="Helical" evidence="4">
    <location>
        <begin position="280"/>
        <end position="302"/>
    </location>
</feature>
<accession>A0A225STW1</accession>
<dbReference type="InterPro" id="IPR036259">
    <property type="entry name" value="MFS_trans_sf"/>
</dbReference>
<dbReference type="Gene3D" id="1.20.1250.20">
    <property type="entry name" value="MFS general substrate transporter like domains"/>
    <property type="match status" value="2"/>
</dbReference>
<evidence type="ECO:0000256" key="1">
    <source>
        <dbReference type="ARBA" id="ARBA00022692"/>
    </source>
</evidence>
<dbReference type="SUPFAM" id="SSF103473">
    <property type="entry name" value="MFS general substrate transporter"/>
    <property type="match status" value="1"/>
</dbReference>
<evidence type="ECO:0000313" key="7">
    <source>
        <dbReference type="Proteomes" id="UP000214747"/>
    </source>
</evidence>
<reference evidence="6 7" key="1">
    <citation type="journal article" date="2010" name="Int. J. Syst. Evol. Microbiol.">
        <title>Reclassification of Herbaspirillum putei as a later heterotypic synonym of Herbaspirillum huttiense, with the description of H. huttiense subsp. huttiense subsp. nov. and H. huttiense subsp. putei subsp. nov., comb. nov., and description of Herbaspirillum aquaticum sp. nov.</title>
        <authorList>
            <person name="Dobritsa A.P."/>
            <person name="Reddy M.C."/>
            <person name="Samadpour M."/>
        </authorList>
    </citation>
    <scope>NUCLEOTIDE SEQUENCE [LARGE SCALE GENOMIC DNA]</scope>
    <source>
        <strain evidence="6 7">IEH 4430</strain>
    </source>
</reference>
<evidence type="ECO:0000256" key="3">
    <source>
        <dbReference type="ARBA" id="ARBA00023136"/>
    </source>
</evidence>
<feature type="transmembrane region" description="Helical" evidence="4">
    <location>
        <begin position="217"/>
        <end position="239"/>
    </location>
</feature>
<dbReference type="RefSeq" id="WP_088755498.1">
    <property type="nucleotide sequence ID" value="NZ_NJGV01000010.1"/>
</dbReference>
<keyword evidence="3 4" id="KW-0472">Membrane</keyword>
<dbReference type="Pfam" id="PF07690">
    <property type="entry name" value="MFS_1"/>
    <property type="match status" value="1"/>
</dbReference>
<evidence type="ECO:0000256" key="4">
    <source>
        <dbReference type="SAM" id="Phobius"/>
    </source>
</evidence>